<dbReference type="PANTHER" id="PTHR10015:SF206">
    <property type="entry name" value="HSF-TYPE DNA-BINDING DOMAIN-CONTAINING PROTEIN"/>
    <property type="match status" value="1"/>
</dbReference>
<dbReference type="InterPro" id="IPR036390">
    <property type="entry name" value="WH_DNA-bd_sf"/>
</dbReference>
<feature type="compositionally biased region" description="Polar residues" evidence="5">
    <location>
        <begin position="183"/>
        <end position="193"/>
    </location>
</feature>
<evidence type="ECO:0000256" key="5">
    <source>
        <dbReference type="SAM" id="MobiDB-lite"/>
    </source>
</evidence>
<dbReference type="EMBL" id="VJMJ01000088">
    <property type="protein sequence ID" value="KAF0736628.1"/>
    <property type="molecule type" value="Genomic_DNA"/>
</dbReference>
<evidence type="ECO:0000256" key="1">
    <source>
        <dbReference type="ARBA" id="ARBA00004123"/>
    </source>
</evidence>
<dbReference type="InterPro" id="IPR000232">
    <property type="entry name" value="HSF_DNA-bd"/>
</dbReference>
<name>A0A6G0X9D1_9STRA</name>
<dbReference type="AlphaFoldDB" id="A0A6G0X9D1"/>
<evidence type="ECO:0000256" key="2">
    <source>
        <dbReference type="ARBA" id="ARBA00023125"/>
    </source>
</evidence>
<keyword evidence="3" id="KW-0539">Nucleus</keyword>
<evidence type="ECO:0000256" key="3">
    <source>
        <dbReference type="ARBA" id="ARBA00023242"/>
    </source>
</evidence>
<evidence type="ECO:0000313" key="7">
    <source>
        <dbReference type="EMBL" id="KAF0736628.1"/>
    </source>
</evidence>
<dbReference type="SUPFAM" id="SSF46785">
    <property type="entry name" value="Winged helix' DNA-binding domain"/>
    <property type="match status" value="1"/>
</dbReference>
<evidence type="ECO:0000256" key="4">
    <source>
        <dbReference type="RuleBase" id="RU004020"/>
    </source>
</evidence>
<dbReference type="GO" id="GO:0043565">
    <property type="term" value="F:sequence-specific DNA binding"/>
    <property type="evidence" value="ECO:0007669"/>
    <property type="project" value="InterPro"/>
</dbReference>
<dbReference type="VEuPathDB" id="FungiDB:AeMF1_018301"/>
<feature type="domain" description="HSF-type DNA-binding" evidence="6">
    <location>
        <begin position="71"/>
        <end position="168"/>
    </location>
</feature>
<dbReference type="GO" id="GO:0005634">
    <property type="term" value="C:nucleus"/>
    <property type="evidence" value="ECO:0007669"/>
    <property type="project" value="UniProtKB-SubCell"/>
</dbReference>
<dbReference type="GO" id="GO:0003700">
    <property type="term" value="F:DNA-binding transcription factor activity"/>
    <property type="evidence" value="ECO:0007669"/>
    <property type="project" value="InterPro"/>
</dbReference>
<comment type="subcellular location">
    <subcellularLocation>
        <location evidence="1">Nucleus</location>
    </subcellularLocation>
</comment>
<dbReference type="SMART" id="SM00415">
    <property type="entry name" value="HSF"/>
    <property type="match status" value="1"/>
</dbReference>
<dbReference type="Pfam" id="PF00447">
    <property type="entry name" value="HSF_DNA-bind"/>
    <property type="match status" value="1"/>
</dbReference>
<proteinExistence type="inferred from homology"/>
<sequence>MHSLDMDLALADFLKEGSFEATSSELGSDDAMDYDASPESGVNQYTSPSVAPARPLHEEFHALHRPNFAERTTKYLEKLYCMLEQCPETIATWIQGGSSFAVLDSEALEKTIIPRFFKPIKFESFIRQLNSYGFRKAKYTVQNQVVFAFRHTDFRRGQSHQLQTIKRRRRVKREEKNPGADCSNPSTPHDPTVPVTNVQVVLQDIMKLIQTLQSDLADTKALVHSLVGPASDQVVLV</sequence>
<dbReference type="PANTHER" id="PTHR10015">
    <property type="entry name" value="HEAT SHOCK TRANSCRIPTION FACTOR"/>
    <property type="match status" value="1"/>
</dbReference>
<evidence type="ECO:0000259" key="6">
    <source>
        <dbReference type="SMART" id="SM00415"/>
    </source>
</evidence>
<protein>
    <recommendedName>
        <fullName evidence="6">HSF-type DNA-binding domain-containing protein</fullName>
    </recommendedName>
</protein>
<keyword evidence="8" id="KW-1185">Reference proteome</keyword>
<feature type="region of interest" description="Disordered" evidence="5">
    <location>
        <begin position="160"/>
        <end position="193"/>
    </location>
</feature>
<dbReference type="InterPro" id="IPR036388">
    <property type="entry name" value="WH-like_DNA-bd_sf"/>
</dbReference>
<comment type="similarity">
    <text evidence="4">Belongs to the HSF family.</text>
</comment>
<keyword evidence="2" id="KW-0238">DNA-binding</keyword>
<organism evidence="7 8">
    <name type="scientific">Aphanomyces euteiches</name>
    <dbReference type="NCBI Taxonomy" id="100861"/>
    <lineage>
        <taxon>Eukaryota</taxon>
        <taxon>Sar</taxon>
        <taxon>Stramenopiles</taxon>
        <taxon>Oomycota</taxon>
        <taxon>Saprolegniomycetes</taxon>
        <taxon>Saprolegniales</taxon>
        <taxon>Verrucalvaceae</taxon>
        <taxon>Aphanomyces</taxon>
    </lineage>
</organism>
<gene>
    <name evidence="7" type="ORF">Ae201684_007078</name>
</gene>
<comment type="caution">
    <text evidence="7">The sequence shown here is derived from an EMBL/GenBank/DDBJ whole genome shotgun (WGS) entry which is preliminary data.</text>
</comment>
<dbReference type="Gene3D" id="1.10.10.10">
    <property type="entry name" value="Winged helix-like DNA-binding domain superfamily/Winged helix DNA-binding domain"/>
    <property type="match status" value="1"/>
</dbReference>
<dbReference type="Proteomes" id="UP000481153">
    <property type="component" value="Unassembled WGS sequence"/>
</dbReference>
<accession>A0A6G0X9D1</accession>
<evidence type="ECO:0000313" key="8">
    <source>
        <dbReference type="Proteomes" id="UP000481153"/>
    </source>
</evidence>
<reference evidence="7 8" key="1">
    <citation type="submission" date="2019-07" db="EMBL/GenBank/DDBJ databases">
        <title>Genomics analysis of Aphanomyces spp. identifies a new class of oomycete effector associated with host adaptation.</title>
        <authorList>
            <person name="Gaulin E."/>
        </authorList>
    </citation>
    <scope>NUCLEOTIDE SEQUENCE [LARGE SCALE GENOMIC DNA]</scope>
    <source>
        <strain evidence="7 8">ATCC 201684</strain>
    </source>
</reference>